<dbReference type="GO" id="GO:0004803">
    <property type="term" value="F:transposase activity"/>
    <property type="evidence" value="ECO:0007669"/>
    <property type="project" value="InterPro"/>
</dbReference>
<evidence type="ECO:0000313" key="9">
    <source>
        <dbReference type="EMBL" id="EER62319.1"/>
    </source>
</evidence>
<evidence type="ECO:0000256" key="2">
    <source>
        <dbReference type="ARBA" id="ARBA00010075"/>
    </source>
</evidence>
<organism evidence="9 10">
    <name type="scientific">Acidovorax delafieldii 2AN</name>
    <dbReference type="NCBI Taxonomy" id="573060"/>
    <lineage>
        <taxon>Bacteria</taxon>
        <taxon>Pseudomonadati</taxon>
        <taxon>Pseudomonadota</taxon>
        <taxon>Betaproteobacteria</taxon>
        <taxon>Burkholderiales</taxon>
        <taxon>Comamonadaceae</taxon>
        <taxon>Acidovorax</taxon>
    </lineage>
</organism>
<comment type="caution">
    <text evidence="9">The sequence shown here is derived from an EMBL/GenBank/DDBJ whole genome shotgun (WGS) entry which is preliminary data.</text>
</comment>
<keyword evidence="10" id="KW-1185">Reference proteome</keyword>
<keyword evidence="4" id="KW-0238">DNA-binding</keyword>
<protein>
    <submittedName>
        <fullName evidence="9">Transposase IS4 family protein</fullName>
    </submittedName>
</protein>
<dbReference type="NCBIfam" id="NF033581">
    <property type="entry name" value="transpos_IS5_4"/>
    <property type="match status" value="1"/>
</dbReference>
<evidence type="ECO:0000256" key="6">
    <source>
        <dbReference type="SAM" id="MobiDB-lite"/>
    </source>
</evidence>
<keyword evidence="5" id="KW-0233">DNA recombination</keyword>
<feature type="domain" description="Transposase InsH N-terminal" evidence="8">
    <location>
        <begin position="19"/>
        <end position="113"/>
    </location>
</feature>
<dbReference type="Proteomes" id="UP000003856">
    <property type="component" value="Unassembled WGS sequence"/>
</dbReference>
<sequence>MGTMLDMTQTSLGLDWTSKRTRKREFLDEMERVVPWAALVALIEPHSPRAKMGRPPFPIETMLRIHFMQNWFTFGDQAMEEALIDTPLYRGFAGLNVEADRLPDAITILRFRHLLERHGLALQMFAMVNELLAAKGLMVKSGTAVDATIINAPSSTKNSSGQRDPDMHQTRKGQQWYFGMKAHIGTDLETGVVHSLVTTPANAADVTQVDGLLHGEESDVFADAGYQGAAGWTRAKVNWHIAMRPGKRRALDTSTELGRLTDELERVKARIRAKGEHAFRVIKRQFGFTKVSYRGLAKNTAKLHTLFMLGNLWMLRKRPQLCGA</sequence>
<feature type="compositionally biased region" description="Polar residues" evidence="6">
    <location>
        <begin position="152"/>
        <end position="162"/>
    </location>
</feature>
<dbReference type="InterPro" id="IPR002559">
    <property type="entry name" value="Transposase_11"/>
</dbReference>
<dbReference type="EMBL" id="ACQT01000001">
    <property type="protein sequence ID" value="EER62319.1"/>
    <property type="molecule type" value="Genomic_DNA"/>
</dbReference>
<evidence type="ECO:0000259" key="7">
    <source>
        <dbReference type="Pfam" id="PF01609"/>
    </source>
</evidence>
<dbReference type="AlphaFoldDB" id="C5SZC3"/>
<evidence type="ECO:0000313" key="10">
    <source>
        <dbReference type="Proteomes" id="UP000003856"/>
    </source>
</evidence>
<evidence type="ECO:0000256" key="3">
    <source>
        <dbReference type="ARBA" id="ARBA00022578"/>
    </source>
</evidence>
<dbReference type="GO" id="GO:0006313">
    <property type="term" value="P:DNA transposition"/>
    <property type="evidence" value="ECO:0007669"/>
    <property type="project" value="InterPro"/>
</dbReference>
<evidence type="ECO:0000259" key="8">
    <source>
        <dbReference type="Pfam" id="PF05598"/>
    </source>
</evidence>
<evidence type="ECO:0000256" key="1">
    <source>
        <dbReference type="ARBA" id="ARBA00003544"/>
    </source>
</evidence>
<name>C5SZC3_ACIDE</name>
<reference evidence="9 10" key="1">
    <citation type="submission" date="2009-05" db="EMBL/GenBank/DDBJ databases">
        <title>The draft genome of Acidovorax delafieldii 2AN.</title>
        <authorList>
            <consortium name="US DOE Joint Genome Institute (JGI-PGF)"/>
            <person name="Lucas S."/>
            <person name="Copeland A."/>
            <person name="Lapidus A."/>
            <person name="Glavina del Rio T."/>
            <person name="Tice H."/>
            <person name="Bruce D."/>
            <person name="Goodwin L."/>
            <person name="Pitluck S."/>
            <person name="Larimer F."/>
            <person name="Land M.L."/>
            <person name="Hauser L."/>
            <person name="Shelobolina E.S."/>
            <person name="Picardal F."/>
            <person name="Roden E."/>
            <person name="Emerson D."/>
        </authorList>
    </citation>
    <scope>NUCLEOTIDE SEQUENCE [LARGE SCALE GENOMIC DNA]</scope>
    <source>
        <strain evidence="9 10">2AN</strain>
    </source>
</reference>
<gene>
    <name evidence="9" type="ORF">AcdelDRAFT_0003</name>
</gene>
<dbReference type="PANTHER" id="PTHR35604">
    <property type="entry name" value="TRANSPOSASE INSH FOR INSERTION SEQUENCE ELEMENT IS5A-RELATED"/>
    <property type="match status" value="1"/>
</dbReference>
<dbReference type="PANTHER" id="PTHR35604:SF2">
    <property type="entry name" value="TRANSPOSASE INSH FOR INSERTION SEQUENCE ELEMENT IS5A-RELATED"/>
    <property type="match status" value="1"/>
</dbReference>
<evidence type="ECO:0000256" key="4">
    <source>
        <dbReference type="ARBA" id="ARBA00023125"/>
    </source>
</evidence>
<accession>C5SZC3</accession>
<comment type="function">
    <text evidence="1">Involved in the transposition of the insertion sequence IS5.</text>
</comment>
<comment type="similarity">
    <text evidence="2">Belongs to the transposase 11 family.</text>
</comment>
<feature type="domain" description="Transposase IS4-like" evidence="7">
    <location>
        <begin position="140"/>
        <end position="311"/>
    </location>
</feature>
<dbReference type="InterPro" id="IPR008490">
    <property type="entry name" value="Transposase_InsH_N"/>
</dbReference>
<feature type="region of interest" description="Disordered" evidence="6">
    <location>
        <begin position="152"/>
        <end position="171"/>
    </location>
</feature>
<dbReference type="GO" id="GO:0003677">
    <property type="term" value="F:DNA binding"/>
    <property type="evidence" value="ECO:0007669"/>
    <property type="project" value="UniProtKB-KW"/>
</dbReference>
<proteinExistence type="inferred from homology"/>
<keyword evidence="3" id="KW-0815">Transposition</keyword>
<dbReference type="PATRIC" id="fig|573060.9.peg.5127"/>
<dbReference type="Pfam" id="PF01609">
    <property type="entry name" value="DDE_Tnp_1"/>
    <property type="match status" value="1"/>
</dbReference>
<evidence type="ECO:0000256" key="5">
    <source>
        <dbReference type="ARBA" id="ARBA00023172"/>
    </source>
</evidence>
<dbReference type="InterPro" id="IPR047959">
    <property type="entry name" value="Transpos_IS5"/>
</dbReference>
<dbReference type="Pfam" id="PF05598">
    <property type="entry name" value="DUF772"/>
    <property type="match status" value="1"/>
</dbReference>